<accession>A0A5J4USI9</accession>
<organism evidence="1 2">
    <name type="scientific">Streblomastix strix</name>
    <dbReference type="NCBI Taxonomy" id="222440"/>
    <lineage>
        <taxon>Eukaryota</taxon>
        <taxon>Metamonada</taxon>
        <taxon>Preaxostyla</taxon>
        <taxon>Oxymonadida</taxon>
        <taxon>Streblomastigidae</taxon>
        <taxon>Streblomastix</taxon>
    </lineage>
</organism>
<dbReference type="AlphaFoldDB" id="A0A5J4USI9"/>
<comment type="caution">
    <text evidence="1">The sequence shown here is derived from an EMBL/GenBank/DDBJ whole genome shotgun (WGS) entry which is preliminary data.</text>
</comment>
<name>A0A5J4USI9_9EUKA</name>
<reference evidence="1 2" key="1">
    <citation type="submission" date="2019-03" db="EMBL/GenBank/DDBJ databases">
        <title>Single cell metagenomics reveals metabolic interactions within the superorganism composed of flagellate Streblomastix strix and complex community of Bacteroidetes bacteria on its surface.</title>
        <authorList>
            <person name="Treitli S.C."/>
            <person name="Kolisko M."/>
            <person name="Husnik F."/>
            <person name="Keeling P."/>
            <person name="Hampl V."/>
        </authorList>
    </citation>
    <scope>NUCLEOTIDE SEQUENCE [LARGE SCALE GENOMIC DNA]</scope>
    <source>
        <strain evidence="1">ST1C</strain>
    </source>
</reference>
<feature type="non-terminal residue" evidence="1">
    <location>
        <position position="1"/>
    </location>
</feature>
<evidence type="ECO:0000313" key="2">
    <source>
        <dbReference type="Proteomes" id="UP000324800"/>
    </source>
</evidence>
<dbReference type="Proteomes" id="UP000324800">
    <property type="component" value="Unassembled WGS sequence"/>
</dbReference>
<proteinExistence type="predicted"/>
<protein>
    <submittedName>
        <fullName evidence="1">Uncharacterized protein</fullName>
    </submittedName>
</protein>
<gene>
    <name evidence="1" type="ORF">EZS28_031149</name>
</gene>
<evidence type="ECO:0000313" key="1">
    <source>
        <dbReference type="EMBL" id="KAA6373323.1"/>
    </source>
</evidence>
<sequence length="89" mass="10166">PSVHHETTYLAWKKFWILIFKRYSCFKYFLAPAKHKRTAERGGIGGQIHGNSSFHVQICAPIAVSQYTLVVDMNLGSRLLKCQKNISID</sequence>
<dbReference type="EMBL" id="SNRW01012848">
    <property type="protein sequence ID" value="KAA6373323.1"/>
    <property type="molecule type" value="Genomic_DNA"/>
</dbReference>